<dbReference type="STRING" id="76021.BS329_03930"/>
<name>A0A1R0L0D0_9PSEU</name>
<dbReference type="InterPro" id="IPR047738">
    <property type="entry name" value="SAV_2336-like_N"/>
</dbReference>
<dbReference type="Pfam" id="PF13374">
    <property type="entry name" value="TPR_10"/>
    <property type="match status" value="1"/>
</dbReference>
<reference evidence="2 3" key="1">
    <citation type="submission" date="2016-01" db="EMBL/GenBank/DDBJ databases">
        <title>Amycolatopsis coloradensis genome sequencing and assembly.</title>
        <authorList>
            <person name="Mayilraj S."/>
        </authorList>
    </citation>
    <scope>NUCLEOTIDE SEQUENCE [LARGE SCALE GENOMIC DNA]</scope>
    <source>
        <strain evidence="2 3">DSM 44225</strain>
    </source>
</reference>
<dbReference type="OrthoDB" id="3885120at2"/>
<feature type="region of interest" description="Disordered" evidence="1">
    <location>
        <begin position="784"/>
        <end position="805"/>
    </location>
</feature>
<dbReference type="NCBIfam" id="NF041121">
    <property type="entry name" value="SAV_2336_NTERM"/>
    <property type="match status" value="1"/>
</dbReference>
<evidence type="ECO:0000256" key="1">
    <source>
        <dbReference type="SAM" id="MobiDB-lite"/>
    </source>
</evidence>
<dbReference type="InterPro" id="IPR011990">
    <property type="entry name" value="TPR-like_helical_dom_sf"/>
</dbReference>
<proteinExistence type="predicted"/>
<dbReference type="EMBL" id="MQUQ01000003">
    <property type="protein sequence ID" value="OLZ55184.1"/>
    <property type="molecule type" value="Genomic_DNA"/>
</dbReference>
<protein>
    <recommendedName>
        <fullName evidence="4">Tetratricopeptide repeat protein</fullName>
    </recommendedName>
</protein>
<evidence type="ECO:0000313" key="3">
    <source>
        <dbReference type="Proteomes" id="UP000187486"/>
    </source>
</evidence>
<dbReference type="PANTHER" id="PTHR44809">
    <property type="match status" value="1"/>
</dbReference>
<dbReference type="AlphaFoldDB" id="A0A1R0L0D0"/>
<evidence type="ECO:0008006" key="4">
    <source>
        <dbReference type="Google" id="ProtNLM"/>
    </source>
</evidence>
<dbReference type="SUPFAM" id="SSF81901">
    <property type="entry name" value="HCP-like"/>
    <property type="match status" value="1"/>
</dbReference>
<keyword evidence="3" id="KW-1185">Reference proteome</keyword>
<evidence type="ECO:0000313" key="2">
    <source>
        <dbReference type="EMBL" id="OLZ55184.1"/>
    </source>
</evidence>
<dbReference type="Proteomes" id="UP000187486">
    <property type="component" value="Unassembled WGS sequence"/>
</dbReference>
<organism evidence="2 3">
    <name type="scientific">Amycolatopsis coloradensis</name>
    <dbReference type="NCBI Taxonomy" id="76021"/>
    <lineage>
        <taxon>Bacteria</taxon>
        <taxon>Bacillati</taxon>
        <taxon>Actinomycetota</taxon>
        <taxon>Actinomycetes</taxon>
        <taxon>Pseudonocardiales</taxon>
        <taxon>Pseudonocardiaceae</taxon>
        <taxon>Amycolatopsis</taxon>
    </lineage>
</organism>
<gene>
    <name evidence="2" type="ORF">BS329_03930</name>
</gene>
<dbReference type="PANTHER" id="PTHR44809:SF1">
    <property type="entry name" value="PROTEIN O-MANNOSYL-TRANSFERASE TMTC1"/>
    <property type="match status" value="1"/>
</dbReference>
<sequence>MPPPLPQADAIARALRPFTRPWRQSTATLLDIDATVDRFAEHRVLVPVLRTAPERWFDVVVVVDDAPTMAVWHDTITDFVRVLSLTGFFRAVHRWSLTDAAVKDHLGRSAVLADAVAMARVPQARRLILVVSDFASTAWRGPALWELVAAWARATPAALINPLPVRFWAHSGINLPTVRAMAVGPPGPTSSLRFKVPLRARLTDDSWLPVPALTLTPAALDRWARSIVRTDPEGCDAVLVPAHRVAPPLAPTTPGPAAEAFLRTAAAPAARLALMSAPFERFSLALLRLLQAKAVPEAEPADLAELLTSGLATIDDPLAANPVLTYRSAARNYSLDHVTANDVWTANQALSSFIATHPDVTPSMLALAHTPDGQEALPAELRPFAAATTETLRLLGMIPKESLAPTGNKALSNLGTQYGAGRRAFEEAVTQDRVETAEYPAYSPSDQPGREAEAEQAYRDAAAAGNTHALYNLGVLLASQPGREAEAEQAYRDAAAGNTHALFNLGNLLANQLGREAEAEQAYRDAAAAGDAKALKNLGALLSRQPGREAEAKQAYRDAAAGNTKALFNLGNLLAKPPGRETEAAQAYRDAAAGNTKALFNLGNLLANQPGREAEAEQALRAVAAGGDAKALKNLGALLSRQPGREAEAEQAFRDAAAAGSHRALNNLGNLLAKQPGREAEAEQIFRDAAAAGDARAQKNLTALLANQPGRDAEAEQAYRDAAGNTEASVDPGHTLADSERVLGPDHPNTLTSRNNLAGAYQAAGDVGRAIPLYEAALADSERVLGPDHPTTRAIRSNLDGAQST</sequence>
<dbReference type="Gene3D" id="1.25.40.10">
    <property type="entry name" value="Tetratricopeptide repeat domain"/>
    <property type="match status" value="3"/>
</dbReference>
<dbReference type="SUPFAM" id="SSF48452">
    <property type="entry name" value="TPR-like"/>
    <property type="match status" value="1"/>
</dbReference>
<dbReference type="InterPro" id="IPR052943">
    <property type="entry name" value="TMTC_O-mannosyl-trnsfr"/>
</dbReference>
<accession>A0A1R0L0D0</accession>
<comment type="caution">
    <text evidence="2">The sequence shown here is derived from an EMBL/GenBank/DDBJ whole genome shotgun (WGS) entry which is preliminary data.</text>
</comment>